<dbReference type="SUPFAM" id="SSF46785">
    <property type="entry name" value="Winged helix' DNA-binding domain"/>
    <property type="match status" value="1"/>
</dbReference>
<evidence type="ECO:0000313" key="3">
    <source>
        <dbReference type="Proteomes" id="UP000036176"/>
    </source>
</evidence>
<dbReference type="PRINTS" id="PR00598">
    <property type="entry name" value="HTHMARR"/>
</dbReference>
<dbReference type="Pfam" id="PF12802">
    <property type="entry name" value="MarR_2"/>
    <property type="match status" value="1"/>
</dbReference>
<gene>
    <name evidence="2" type="ORF">MCHUDSM44219_03105</name>
</gene>
<accession>A0A0J6WB07</accession>
<dbReference type="InterPro" id="IPR000835">
    <property type="entry name" value="HTH_MarR-typ"/>
</dbReference>
<organism evidence="2 3">
    <name type="scientific">Mycolicibacterium chubuense</name>
    <name type="common">Mycobacterium chubuense</name>
    <dbReference type="NCBI Taxonomy" id="1800"/>
    <lineage>
        <taxon>Bacteria</taxon>
        <taxon>Bacillati</taxon>
        <taxon>Actinomycetota</taxon>
        <taxon>Actinomycetes</taxon>
        <taxon>Mycobacteriales</taxon>
        <taxon>Mycobacteriaceae</taxon>
        <taxon>Mycolicibacterium</taxon>
    </lineage>
</organism>
<dbReference type="Proteomes" id="UP000036176">
    <property type="component" value="Unassembled WGS sequence"/>
</dbReference>
<reference evidence="2 3" key="1">
    <citation type="journal article" date="2015" name="Genome Biol. Evol.">
        <title>Characterization of Three Mycobacterium spp. with Potential Use in Bioremediation by Genome Sequencing and Comparative Genomics.</title>
        <authorList>
            <person name="Das S."/>
            <person name="Pettersson B.M."/>
            <person name="Behra P.R."/>
            <person name="Ramesh M."/>
            <person name="Dasgupta S."/>
            <person name="Bhattacharya A."/>
            <person name="Kirsebom L.A."/>
        </authorList>
    </citation>
    <scope>NUCLEOTIDE SEQUENCE [LARGE SCALE GENOMIC DNA]</scope>
    <source>
        <strain evidence="2 3">DSM 44219</strain>
    </source>
</reference>
<dbReference type="SMART" id="SM00347">
    <property type="entry name" value="HTH_MARR"/>
    <property type="match status" value="1"/>
</dbReference>
<name>A0A0J6WB07_MYCCU</name>
<feature type="domain" description="HTH marR-type" evidence="1">
    <location>
        <begin position="16"/>
        <end position="114"/>
    </location>
</feature>
<evidence type="ECO:0000259" key="1">
    <source>
        <dbReference type="SMART" id="SM00347"/>
    </source>
</evidence>
<dbReference type="Gene3D" id="1.10.10.10">
    <property type="entry name" value="Winged helix-like DNA-binding domain superfamily/Winged helix DNA-binding domain"/>
    <property type="match status" value="1"/>
</dbReference>
<comment type="caution">
    <text evidence="2">The sequence shown here is derived from an EMBL/GenBank/DDBJ whole genome shotgun (WGS) entry which is preliminary data.</text>
</comment>
<dbReference type="EMBL" id="JYNX01000037">
    <property type="protein sequence ID" value="KMO78867.1"/>
    <property type="molecule type" value="Genomic_DNA"/>
</dbReference>
<dbReference type="InterPro" id="IPR036388">
    <property type="entry name" value="WH-like_DNA-bd_sf"/>
</dbReference>
<evidence type="ECO:0000313" key="2">
    <source>
        <dbReference type="EMBL" id="KMO78867.1"/>
    </source>
</evidence>
<dbReference type="AlphaFoldDB" id="A0A0J6WB07"/>
<dbReference type="PATRIC" id="fig|1800.3.peg.3116"/>
<keyword evidence="3" id="KW-1185">Reference proteome</keyword>
<sequence length="158" mass="16935">MLAAWAIAISDGVRAAVEQATGMAGSGPAALVAIVADPGMSIDELRRVLDLTHPGTVRLVDRLVEKGWIRRQQGIGRTMLLVPTRMGTKAERRLAAAREQAVKELLSAMPNGDVHTVAGLVEPVLGSAITDVDSMRRLCRLCNRKVCMDCPAALPEDR</sequence>
<protein>
    <submittedName>
        <fullName evidence="2">MarR family protein</fullName>
    </submittedName>
</protein>
<dbReference type="InterPro" id="IPR036390">
    <property type="entry name" value="WH_DNA-bd_sf"/>
</dbReference>
<dbReference type="GO" id="GO:0003700">
    <property type="term" value="F:DNA-binding transcription factor activity"/>
    <property type="evidence" value="ECO:0007669"/>
    <property type="project" value="InterPro"/>
</dbReference>
<proteinExistence type="predicted"/>